<name>A0A7S8J120_9BACT</name>
<reference evidence="1 2" key="1">
    <citation type="journal article" date="2020" name="ISME J.">
        <title>Enrichment and physiological characterization of a novel comammox Nitrospira indicates ammonium inhibition of complete nitrification.</title>
        <authorList>
            <person name="Sakoula D."/>
            <person name="Koch H."/>
            <person name="Frank J."/>
            <person name="Jetten M.S.M."/>
            <person name="van Kessel M.A.H.J."/>
            <person name="Lucker S."/>
        </authorList>
    </citation>
    <scope>NUCLEOTIDE SEQUENCE [LARGE SCALE GENOMIC DNA]</scope>
    <source>
        <strain evidence="1">Comreactor17</strain>
    </source>
</reference>
<gene>
    <name evidence="1" type="ORF">Nkreftii_003338</name>
</gene>
<dbReference type="KEGG" id="nkf:Nkreftii_003338"/>
<accession>A0A7S8J120</accession>
<dbReference type="Proteomes" id="UP000593737">
    <property type="component" value="Chromosome"/>
</dbReference>
<proteinExistence type="predicted"/>
<dbReference type="EMBL" id="CP047423">
    <property type="protein sequence ID" value="QPD05564.1"/>
    <property type="molecule type" value="Genomic_DNA"/>
</dbReference>
<organism evidence="1 2">
    <name type="scientific">Candidatus Nitrospira kreftii</name>
    <dbReference type="NCBI Taxonomy" id="2652173"/>
    <lineage>
        <taxon>Bacteria</taxon>
        <taxon>Pseudomonadati</taxon>
        <taxon>Nitrospirota</taxon>
        <taxon>Nitrospiria</taxon>
        <taxon>Nitrospirales</taxon>
        <taxon>Nitrospiraceae</taxon>
        <taxon>Nitrospira</taxon>
    </lineage>
</organism>
<sequence>MVPIAVAGNVNGERAERKSSPSDFLISMEVYPLSYKGEEDQPIAFEIDNVYIRPGTIASLLKAIEGITDVRKEGFGGIPREIHVRFKYQGYDYVVWEPDGDNSRYCIGPDNPDECKISIRPIEEVFKRYRPSFFRQLLGDILSLRFLRFIS</sequence>
<evidence type="ECO:0000313" key="1">
    <source>
        <dbReference type="EMBL" id="QPD05564.1"/>
    </source>
</evidence>
<evidence type="ECO:0000313" key="2">
    <source>
        <dbReference type="Proteomes" id="UP000593737"/>
    </source>
</evidence>
<protein>
    <submittedName>
        <fullName evidence="1">Uncharacterized protein</fullName>
    </submittedName>
</protein>
<dbReference type="AlphaFoldDB" id="A0A7S8J120"/>